<proteinExistence type="predicted"/>
<dbReference type="PANTHER" id="PTHR42852">
    <property type="entry name" value="THIOL:DISULFIDE INTERCHANGE PROTEIN DSBE"/>
    <property type="match status" value="1"/>
</dbReference>
<evidence type="ECO:0000313" key="7">
    <source>
        <dbReference type="Proteomes" id="UP000297839"/>
    </source>
</evidence>
<evidence type="ECO:0000256" key="3">
    <source>
        <dbReference type="ARBA" id="ARBA00023284"/>
    </source>
</evidence>
<dbReference type="CDD" id="cd02966">
    <property type="entry name" value="TlpA_like_family"/>
    <property type="match status" value="1"/>
</dbReference>
<feature type="domain" description="Thioredoxin" evidence="5">
    <location>
        <begin position="36"/>
        <end position="176"/>
    </location>
</feature>
<dbReference type="PROSITE" id="PS51352">
    <property type="entry name" value="THIOREDOXIN_2"/>
    <property type="match status" value="1"/>
</dbReference>
<dbReference type="GO" id="GO:0015036">
    <property type="term" value="F:disulfide oxidoreductase activity"/>
    <property type="evidence" value="ECO:0007669"/>
    <property type="project" value="UniProtKB-ARBA"/>
</dbReference>
<dbReference type="SUPFAM" id="SSF52833">
    <property type="entry name" value="Thioredoxin-like"/>
    <property type="match status" value="1"/>
</dbReference>
<dbReference type="InterPro" id="IPR013766">
    <property type="entry name" value="Thioredoxin_domain"/>
</dbReference>
<dbReference type="OrthoDB" id="9811352at2"/>
<dbReference type="InterPro" id="IPR050553">
    <property type="entry name" value="Thioredoxin_ResA/DsbE_sf"/>
</dbReference>
<feature type="chain" id="PRO_5021221838" evidence="4">
    <location>
        <begin position="33"/>
        <end position="176"/>
    </location>
</feature>
<dbReference type="PANTHER" id="PTHR42852:SF17">
    <property type="entry name" value="THIOREDOXIN-LIKE PROTEIN HI_1115"/>
    <property type="match status" value="1"/>
</dbReference>
<sequence>MGGGPRMMQGTERLTRRALVASAVLAPFAALAAQIDTAPGTLAALSVADAEGRKVPVPAAGRATIVNFWATWCPPCRAEMPLLQSLPDFYGDKLSLQLVNFKERLATVQKYVREAGWAPGQPLLLDPMGEGAAAWGVKQFPTTVGFDARGRARWRVRGEYDWTSPEAARLVESLWS</sequence>
<dbReference type="Gene3D" id="3.40.30.10">
    <property type="entry name" value="Glutaredoxin"/>
    <property type="match status" value="1"/>
</dbReference>
<dbReference type="GO" id="GO:0030313">
    <property type="term" value="C:cell envelope"/>
    <property type="evidence" value="ECO:0007669"/>
    <property type="project" value="UniProtKB-SubCell"/>
</dbReference>
<dbReference type="AlphaFoldDB" id="A0A4Z0CBM8"/>
<evidence type="ECO:0000259" key="5">
    <source>
        <dbReference type="PROSITE" id="PS51352"/>
    </source>
</evidence>
<dbReference type="Pfam" id="PF08534">
    <property type="entry name" value="Redoxin"/>
    <property type="match status" value="1"/>
</dbReference>
<keyword evidence="4" id="KW-0732">Signal</keyword>
<reference evidence="6 7" key="1">
    <citation type="submission" date="2019-03" db="EMBL/GenBank/DDBJ databases">
        <title>Ramlibacter sp. 18x22-1, whole genome shotgun sequence.</title>
        <authorList>
            <person name="Zhang X."/>
            <person name="Feng G."/>
            <person name="Zhu H."/>
        </authorList>
    </citation>
    <scope>NUCLEOTIDE SEQUENCE [LARGE SCALE GENOMIC DNA]</scope>
    <source>
        <strain evidence="6 7">18x22-1</strain>
    </source>
</reference>
<protein>
    <submittedName>
        <fullName evidence="6">TlpA family protein disulfide reductase</fullName>
    </submittedName>
</protein>
<keyword evidence="7" id="KW-1185">Reference proteome</keyword>
<keyword evidence="3" id="KW-0676">Redox-active center</keyword>
<evidence type="ECO:0000256" key="1">
    <source>
        <dbReference type="ARBA" id="ARBA00004196"/>
    </source>
</evidence>
<evidence type="ECO:0000256" key="2">
    <source>
        <dbReference type="ARBA" id="ARBA00022748"/>
    </source>
</evidence>
<comment type="caution">
    <text evidence="6">The sequence shown here is derived from an EMBL/GenBank/DDBJ whole genome shotgun (WGS) entry which is preliminary data.</text>
</comment>
<organism evidence="6 7">
    <name type="scientific">Ramlibacter humi</name>
    <dbReference type="NCBI Taxonomy" id="2530451"/>
    <lineage>
        <taxon>Bacteria</taxon>
        <taxon>Pseudomonadati</taxon>
        <taxon>Pseudomonadota</taxon>
        <taxon>Betaproteobacteria</taxon>
        <taxon>Burkholderiales</taxon>
        <taxon>Comamonadaceae</taxon>
        <taxon>Ramlibacter</taxon>
    </lineage>
</organism>
<gene>
    <name evidence="6" type="ORF">EZ216_06285</name>
</gene>
<dbReference type="InterPro" id="IPR036249">
    <property type="entry name" value="Thioredoxin-like_sf"/>
</dbReference>
<feature type="signal peptide" evidence="4">
    <location>
        <begin position="1"/>
        <end position="32"/>
    </location>
</feature>
<evidence type="ECO:0000256" key="4">
    <source>
        <dbReference type="SAM" id="SignalP"/>
    </source>
</evidence>
<dbReference type="EMBL" id="SMLK01000001">
    <property type="protein sequence ID" value="TFZ08751.1"/>
    <property type="molecule type" value="Genomic_DNA"/>
</dbReference>
<dbReference type="Proteomes" id="UP000297839">
    <property type="component" value="Unassembled WGS sequence"/>
</dbReference>
<keyword evidence="2" id="KW-0201">Cytochrome c-type biogenesis</keyword>
<name>A0A4Z0CBM8_9BURK</name>
<comment type="subcellular location">
    <subcellularLocation>
        <location evidence="1">Cell envelope</location>
    </subcellularLocation>
</comment>
<evidence type="ECO:0000313" key="6">
    <source>
        <dbReference type="EMBL" id="TFZ08751.1"/>
    </source>
</evidence>
<dbReference type="GO" id="GO:0017004">
    <property type="term" value="P:cytochrome complex assembly"/>
    <property type="evidence" value="ECO:0007669"/>
    <property type="project" value="UniProtKB-KW"/>
</dbReference>
<dbReference type="InterPro" id="IPR017937">
    <property type="entry name" value="Thioredoxin_CS"/>
</dbReference>
<dbReference type="InterPro" id="IPR013740">
    <property type="entry name" value="Redoxin"/>
</dbReference>
<accession>A0A4Z0CBM8</accession>
<dbReference type="PROSITE" id="PS00194">
    <property type="entry name" value="THIOREDOXIN_1"/>
    <property type="match status" value="1"/>
</dbReference>